<evidence type="ECO:0000313" key="2">
    <source>
        <dbReference type="Proteomes" id="UP000623090"/>
    </source>
</evidence>
<comment type="caution">
    <text evidence="1">The sequence shown here is derived from an EMBL/GenBank/DDBJ whole genome shotgun (WGS) entry which is preliminary data.</text>
</comment>
<reference evidence="1 2" key="1">
    <citation type="journal article" date="2020" name="Microorganisms">
        <title>Description of Komagataeibacter melaceti sp. nov. and Komagataeibacter melomenusus sp. nov. Isolated from Apple Cider Vinegar.</title>
        <authorList>
            <person name="Maric L."/>
            <person name="Cleenwerck I."/>
            <person name="Accetto T."/>
            <person name="Vandamme P."/>
            <person name="Trcek J."/>
        </authorList>
    </citation>
    <scope>NUCLEOTIDE SEQUENCE [LARGE SCALE GENOMIC DNA]</scope>
    <source>
        <strain evidence="1 2">AV436</strain>
    </source>
</reference>
<accession>A0ABX2AHQ7</accession>
<dbReference type="EMBL" id="JABJWC010000073">
    <property type="protein sequence ID" value="NPC67934.1"/>
    <property type="molecule type" value="Genomic_DNA"/>
</dbReference>
<keyword evidence="2" id="KW-1185">Reference proteome</keyword>
<sequence>MTFHTHNRVNKEYMPDRIKYCTNHAFNKKIQAGTRGCAGSINIITTACKAEDAAHPTRIMAGYGAGLPVAVTTGADPIAPIAARVFPLRRHLIVGVRALLEKPVLPV</sequence>
<name>A0ABX2AHQ7_9PROT</name>
<dbReference type="Proteomes" id="UP000623090">
    <property type="component" value="Unassembled WGS sequence"/>
</dbReference>
<protein>
    <submittedName>
        <fullName evidence="1">Uncharacterized protein</fullName>
    </submittedName>
</protein>
<dbReference type="RefSeq" id="WP_172159098.1">
    <property type="nucleotide sequence ID" value="NZ_JABJWC010000073.1"/>
</dbReference>
<proteinExistence type="predicted"/>
<gene>
    <name evidence="1" type="ORF">HNW77_16455</name>
</gene>
<evidence type="ECO:0000313" key="1">
    <source>
        <dbReference type="EMBL" id="NPC67934.1"/>
    </source>
</evidence>
<organism evidence="1 2">
    <name type="scientific">Komagataeibacter melomenusus</name>
    <dbReference type="NCBI Taxonomy" id="2766578"/>
    <lineage>
        <taxon>Bacteria</taxon>
        <taxon>Pseudomonadati</taxon>
        <taxon>Pseudomonadota</taxon>
        <taxon>Alphaproteobacteria</taxon>
        <taxon>Acetobacterales</taxon>
        <taxon>Acetobacteraceae</taxon>
        <taxon>Komagataeibacter</taxon>
    </lineage>
</organism>